<dbReference type="Gene3D" id="3.40.50.2000">
    <property type="entry name" value="Glycogen Phosphorylase B"/>
    <property type="match status" value="2"/>
</dbReference>
<sequence>MRKVLIITYYWPPSGGAGVQRWLKFVKYLRLYGWEPLVYTPENPEPPAFDDSLSREVPEDITVIKHPIWEPYDFYRKLIGARKDERINAGFLSEERKPGKAQKFSIWMRGNFFIPDARKFWIRPSIKFLTKYLKDHPVDAVVSTGPPHSMHMIALGVKKKTGLPWLADFRDPWTNIDFYDQLMLSGFADRKHRRMEQQVIKHADRLVTVSRNWEADFKRLGASRTEVITNGYDPADFPEIPAIKPESFTITHIGSLNRDRNPDFLWKVLGEMAETDENFSNRLRLRFVGKTDISVFESLEKYSLRKYAEKTDYLPHGEALKVSASSAVLLLLINNTPNALGIIPGKVFEYLASGRPVLCIGPPGGDSAGIIRESHAGPVVDFDDESGLKHALSGLFESYQGERERLSHDAINKYSRKSLTGDIARILNEIIKHETE</sequence>
<evidence type="ECO:0000313" key="2">
    <source>
        <dbReference type="EMBL" id="MPL82206.1"/>
    </source>
</evidence>
<dbReference type="CDD" id="cd03794">
    <property type="entry name" value="GT4_WbuB-like"/>
    <property type="match status" value="1"/>
</dbReference>
<dbReference type="PANTHER" id="PTHR45947:SF3">
    <property type="entry name" value="SULFOQUINOVOSYL TRANSFERASE SQD2"/>
    <property type="match status" value="1"/>
</dbReference>
<dbReference type="InterPro" id="IPR028098">
    <property type="entry name" value="Glyco_trans_4-like_N"/>
</dbReference>
<dbReference type="SUPFAM" id="SSF53756">
    <property type="entry name" value="UDP-Glycosyltransferase/glycogen phosphorylase"/>
    <property type="match status" value="1"/>
</dbReference>
<reference evidence="2" key="1">
    <citation type="submission" date="2019-08" db="EMBL/GenBank/DDBJ databases">
        <authorList>
            <person name="Kucharzyk K."/>
            <person name="Murdoch R.W."/>
            <person name="Higgins S."/>
            <person name="Loffler F."/>
        </authorList>
    </citation>
    <scope>NUCLEOTIDE SEQUENCE</scope>
</reference>
<evidence type="ECO:0000259" key="1">
    <source>
        <dbReference type="Pfam" id="PF13579"/>
    </source>
</evidence>
<dbReference type="InterPro" id="IPR050194">
    <property type="entry name" value="Glycosyltransferase_grp1"/>
</dbReference>
<dbReference type="AlphaFoldDB" id="A0A644USZ7"/>
<dbReference type="EMBL" id="VSSQ01000160">
    <property type="protein sequence ID" value="MPL82206.1"/>
    <property type="molecule type" value="Genomic_DNA"/>
</dbReference>
<organism evidence="2">
    <name type="scientific">bioreactor metagenome</name>
    <dbReference type="NCBI Taxonomy" id="1076179"/>
    <lineage>
        <taxon>unclassified sequences</taxon>
        <taxon>metagenomes</taxon>
        <taxon>ecological metagenomes</taxon>
    </lineage>
</organism>
<protein>
    <recommendedName>
        <fullName evidence="1">Glycosyltransferase subfamily 4-like N-terminal domain-containing protein</fullName>
    </recommendedName>
</protein>
<comment type="caution">
    <text evidence="2">The sequence shown here is derived from an EMBL/GenBank/DDBJ whole genome shotgun (WGS) entry which is preliminary data.</text>
</comment>
<feature type="domain" description="Glycosyltransferase subfamily 4-like N-terminal" evidence="1">
    <location>
        <begin position="129"/>
        <end position="231"/>
    </location>
</feature>
<dbReference type="PANTHER" id="PTHR45947">
    <property type="entry name" value="SULFOQUINOVOSYL TRANSFERASE SQD2"/>
    <property type="match status" value="1"/>
</dbReference>
<name>A0A644USZ7_9ZZZZ</name>
<accession>A0A644USZ7</accession>
<dbReference type="Pfam" id="PF13579">
    <property type="entry name" value="Glyco_trans_4_4"/>
    <property type="match status" value="1"/>
</dbReference>
<dbReference type="GO" id="GO:0016758">
    <property type="term" value="F:hexosyltransferase activity"/>
    <property type="evidence" value="ECO:0007669"/>
    <property type="project" value="TreeGrafter"/>
</dbReference>
<proteinExistence type="predicted"/>
<gene>
    <name evidence="2" type="ORF">SDC9_28141</name>
</gene>